<organism evidence="1 2">
    <name type="scientific">Brevirhabdus pacifica</name>
    <dbReference type="NCBI Taxonomy" id="1267768"/>
    <lineage>
        <taxon>Bacteria</taxon>
        <taxon>Pseudomonadati</taxon>
        <taxon>Pseudomonadota</taxon>
        <taxon>Alphaproteobacteria</taxon>
        <taxon>Rhodobacterales</taxon>
        <taxon>Paracoccaceae</taxon>
        <taxon>Brevirhabdus</taxon>
    </lineage>
</organism>
<dbReference type="EMBL" id="CP019124">
    <property type="protein sequence ID" value="APX89265.1"/>
    <property type="molecule type" value="Genomic_DNA"/>
</dbReference>
<evidence type="ECO:0000313" key="1">
    <source>
        <dbReference type="EMBL" id="APX89265.1"/>
    </source>
</evidence>
<accession>A0A1U7DH55</accession>
<accession>A0A2M9DEB0</accession>
<reference evidence="1 2" key="1">
    <citation type="submission" date="2017-01" db="EMBL/GenBank/DDBJ databases">
        <title>Genomic analysis of Xuhuaishuia manganoxidans DY6-4.</title>
        <authorList>
            <person name="Wang X."/>
        </authorList>
    </citation>
    <scope>NUCLEOTIDE SEQUENCE [LARGE SCALE GENOMIC DNA]</scope>
    <source>
        <strain evidence="1 2">DY6-4</strain>
    </source>
</reference>
<dbReference type="InterPro" id="IPR037107">
    <property type="entry name" value="Put_OMP_sf"/>
</dbReference>
<protein>
    <submittedName>
        <fullName evidence="1">Uncharacterized protein</fullName>
    </submittedName>
</protein>
<evidence type="ECO:0000313" key="2">
    <source>
        <dbReference type="Proteomes" id="UP000187266"/>
    </source>
</evidence>
<keyword evidence="2" id="KW-1185">Reference proteome</keyword>
<name>A0A1U7DH55_9RHOB</name>
<dbReference type="STRING" id="1267768.BV394_05645"/>
<sequence length="301" mass="32558">MIRSLLVAVLLLSATASNAQERVGLGLARVFNNDYLGDGKDRWRTGSYQLSYFRGPVWDGTRPGVLGELLEFRLRGETIAPDNLQNPAPGDRRHVGVLSLGLHSYATRGGMDYEGGIDLVAVGPQTGVLSMQKRLHKLLGATAPRVDNFQIGNAIRPTARFEVAREMQIGRARLRPFAEVQAGAETLVRVGSDLTVGSFGIGALRMRDVVTGQRMPGIQSDDAGEGTSFLLGGDVAHVTDSVYLPRDLGYRLEEGRARLRAGVHHSWGSGAIFYGATYLSPEFEAQAEGQTVGSVTLKFNF</sequence>
<dbReference type="InterPro" id="IPR018707">
    <property type="entry name" value="LpxR"/>
</dbReference>
<dbReference type="Proteomes" id="UP000187266">
    <property type="component" value="Chromosome"/>
</dbReference>
<dbReference type="Gene3D" id="2.40.128.140">
    <property type="entry name" value="Outer membrane protein"/>
    <property type="match status" value="1"/>
</dbReference>
<dbReference type="AlphaFoldDB" id="A0A1U7DH55"/>
<dbReference type="Pfam" id="PF09982">
    <property type="entry name" value="LpxR"/>
    <property type="match status" value="1"/>
</dbReference>
<gene>
    <name evidence="1" type="ORF">BV394_05645</name>
</gene>
<dbReference type="RefSeq" id="WP_076979288.1">
    <property type="nucleotide sequence ID" value="NZ_CP019124.1"/>
</dbReference>
<proteinExistence type="predicted"/>